<dbReference type="AlphaFoldDB" id="A0A2P2P6U8"/>
<protein>
    <submittedName>
        <fullName evidence="1">Uncharacterized protein</fullName>
    </submittedName>
</protein>
<reference evidence="1" key="1">
    <citation type="submission" date="2018-02" db="EMBL/GenBank/DDBJ databases">
        <title>Rhizophora mucronata_Transcriptome.</title>
        <authorList>
            <person name="Meera S.P."/>
            <person name="Sreeshan A."/>
            <person name="Augustine A."/>
        </authorList>
    </citation>
    <scope>NUCLEOTIDE SEQUENCE</scope>
    <source>
        <tissue evidence="1">Leaf</tissue>
    </source>
</reference>
<name>A0A2P2P6U8_RHIMU</name>
<sequence>MTNFNVRKPIDVLNQDGLVSGGLLQLHSRNMKE</sequence>
<organism evidence="1">
    <name type="scientific">Rhizophora mucronata</name>
    <name type="common">Asiatic mangrove</name>
    <dbReference type="NCBI Taxonomy" id="61149"/>
    <lineage>
        <taxon>Eukaryota</taxon>
        <taxon>Viridiplantae</taxon>
        <taxon>Streptophyta</taxon>
        <taxon>Embryophyta</taxon>
        <taxon>Tracheophyta</taxon>
        <taxon>Spermatophyta</taxon>
        <taxon>Magnoliopsida</taxon>
        <taxon>eudicotyledons</taxon>
        <taxon>Gunneridae</taxon>
        <taxon>Pentapetalae</taxon>
        <taxon>rosids</taxon>
        <taxon>fabids</taxon>
        <taxon>Malpighiales</taxon>
        <taxon>Rhizophoraceae</taxon>
        <taxon>Rhizophora</taxon>
    </lineage>
</organism>
<evidence type="ECO:0000313" key="1">
    <source>
        <dbReference type="EMBL" id="MBX50331.1"/>
    </source>
</evidence>
<accession>A0A2P2P6U8</accession>
<dbReference type="EMBL" id="GGEC01069847">
    <property type="protein sequence ID" value="MBX50331.1"/>
    <property type="molecule type" value="Transcribed_RNA"/>
</dbReference>
<proteinExistence type="predicted"/>